<evidence type="ECO:0000256" key="2">
    <source>
        <dbReference type="ARBA" id="ARBA00022679"/>
    </source>
</evidence>
<organism evidence="3 4">
    <name type="scientific">Undibacterium aquatile</name>
    <dbReference type="NCBI Taxonomy" id="1537398"/>
    <lineage>
        <taxon>Bacteria</taxon>
        <taxon>Pseudomonadati</taxon>
        <taxon>Pseudomonadota</taxon>
        <taxon>Betaproteobacteria</taxon>
        <taxon>Burkholderiales</taxon>
        <taxon>Oxalobacteraceae</taxon>
        <taxon>Undibacterium</taxon>
    </lineage>
</organism>
<evidence type="ECO:0000313" key="3">
    <source>
        <dbReference type="EMBL" id="MBC3812628.1"/>
    </source>
</evidence>
<name>A0ABR6XIB2_9BURK</name>
<dbReference type="InterPro" id="IPR002052">
    <property type="entry name" value="DNA_methylase_N6_adenine_CS"/>
</dbReference>
<dbReference type="NCBIfam" id="TIGR00095">
    <property type="entry name" value="16S rRNA (guanine(966)-N(2))-methyltransferase RsmD"/>
    <property type="match status" value="1"/>
</dbReference>
<dbReference type="PROSITE" id="PS00092">
    <property type="entry name" value="N6_MTASE"/>
    <property type="match status" value="1"/>
</dbReference>
<proteinExistence type="predicted"/>
<keyword evidence="1 3" id="KW-0489">Methyltransferase</keyword>
<dbReference type="Pfam" id="PF03602">
    <property type="entry name" value="Cons_hypoth95"/>
    <property type="match status" value="1"/>
</dbReference>
<dbReference type="GO" id="GO:0052913">
    <property type="term" value="F:16S rRNA (guanine(966)-N(2))-methyltransferase activity"/>
    <property type="evidence" value="ECO:0007669"/>
    <property type="project" value="UniProtKB-EC"/>
</dbReference>
<dbReference type="InterPro" id="IPR029063">
    <property type="entry name" value="SAM-dependent_MTases_sf"/>
</dbReference>
<dbReference type="CDD" id="cd02440">
    <property type="entry name" value="AdoMet_MTases"/>
    <property type="match status" value="1"/>
</dbReference>
<accession>A0ABR6XIB2</accession>
<dbReference type="SUPFAM" id="SSF53335">
    <property type="entry name" value="S-adenosyl-L-methionine-dependent methyltransferases"/>
    <property type="match status" value="1"/>
</dbReference>
<protein>
    <submittedName>
        <fullName evidence="3">16S rRNA (Guanine(966)-N(2))-methyltransferase RsmD</fullName>
        <ecNumber evidence="3">2.1.1.171</ecNumber>
    </submittedName>
</protein>
<gene>
    <name evidence="3" type="primary">rsmD</name>
    <name evidence="3" type="ORF">H8K26_14360</name>
</gene>
<evidence type="ECO:0000256" key="1">
    <source>
        <dbReference type="ARBA" id="ARBA00022603"/>
    </source>
</evidence>
<keyword evidence="4" id="KW-1185">Reference proteome</keyword>
<reference evidence="3 4" key="1">
    <citation type="submission" date="2020-08" db="EMBL/GenBank/DDBJ databases">
        <title>Novel species isolated from subtropical streams in China.</title>
        <authorList>
            <person name="Lu H."/>
        </authorList>
    </citation>
    <scope>NUCLEOTIDE SEQUENCE [LARGE SCALE GENOMIC DNA]</scope>
    <source>
        <strain evidence="3 4">CCTCC AB 2015119</strain>
    </source>
</reference>
<comment type="caution">
    <text evidence="3">The sequence shown here is derived from an EMBL/GenBank/DDBJ whole genome shotgun (WGS) entry which is preliminary data.</text>
</comment>
<dbReference type="Proteomes" id="UP000637632">
    <property type="component" value="Unassembled WGS sequence"/>
</dbReference>
<keyword evidence="2 3" id="KW-0808">Transferase</keyword>
<evidence type="ECO:0000313" key="4">
    <source>
        <dbReference type="Proteomes" id="UP000637632"/>
    </source>
</evidence>
<dbReference type="RefSeq" id="WP_190480477.1">
    <property type="nucleotide sequence ID" value="NZ_JACOFT010000005.1"/>
</dbReference>
<dbReference type="InterPro" id="IPR004398">
    <property type="entry name" value="RNA_MeTrfase_RsmD"/>
</dbReference>
<dbReference type="PANTHER" id="PTHR43542">
    <property type="entry name" value="METHYLTRANSFERASE"/>
    <property type="match status" value="1"/>
</dbReference>
<dbReference type="PANTHER" id="PTHR43542:SF1">
    <property type="entry name" value="METHYLTRANSFERASE"/>
    <property type="match status" value="1"/>
</dbReference>
<dbReference type="PIRSF" id="PIRSF004553">
    <property type="entry name" value="CHP00095"/>
    <property type="match status" value="1"/>
</dbReference>
<dbReference type="EMBL" id="JACOFT010000005">
    <property type="protein sequence ID" value="MBC3812628.1"/>
    <property type="molecule type" value="Genomic_DNA"/>
</dbReference>
<dbReference type="EC" id="2.1.1.171" evidence="3"/>
<dbReference type="Gene3D" id="3.40.50.150">
    <property type="entry name" value="Vaccinia Virus protein VP39"/>
    <property type="match status" value="1"/>
</dbReference>
<sequence length="219" mass="24398">MKTKTKKPVSPQRVAHQVRIIGGQWKRSLLSVIEADGLRPTPDRVRETTFNWLNHLFNANWAQVSCLDLFAGSGALGFEAASRGARLVTMVESHTPAFKQLEQVKAKLEAHQCQLLRGDAGKVITSVAAEGKKFDLILLDPPFGQGWLAKILPVCREALSNDGYVYVEAEFPLDEQSSDPDMQELLSGWQVIRADKAGSVYFHILQRNILQHNAHENQA</sequence>